<evidence type="ECO:0008006" key="3">
    <source>
        <dbReference type="Google" id="ProtNLM"/>
    </source>
</evidence>
<proteinExistence type="predicted"/>
<dbReference type="Proteomes" id="UP001159363">
    <property type="component" value="Chromosome 10"/>
</dbReference>
<protein>
    <recommendedName>
        <fullName evidence="3">Transposase</fullName>
    </recommendedName>
</protein>
<evidence type="ECO:0000313" key="2">
    <source>
        <dbReference type="Proteomes" id="UP001159363"/>
    </source>
</evidence>
<keyword evidence="2" id="KW-1185">Reference proteome</keyword>
<accession>A0ABQ9GM53</accession>
<organism evidence="1 2">
    <name type="scientific">Dryococelus australis</name>
    <dbReference type="NCBI Taxonomy" id="614101"/>
    <lineage>
        <taxon>Eukaryota</taxon>
        <taxon>Metazoa</taxon>
        <taxon>Ecdysozoa</taxon>
        <taxon>Arthropoda</taxon>
        <taxon>Hexapoda</taxon>
        <taxon>Insecta</taxon>
        <taxon>Pterygota</taxon>
        <taxon>Neoptera</taxon>
        <taxon>Polyneoptera</taxon>
        <taxon>Phasmatodea</taxon>
        <taxon>Verophasmatodea</taxon>
        <taxon>Anareolatae</taxon>
        <taxon>Phasmatidae</taxon>
        <taxon>Eurycanthinae</taxon>
        <taxon>Dryococelus</taxon>
    </lineage>
</organism>
<sequence>MTTNDKQHYQTICRITKKGEIGKQIFIEETTYINKYIPGSGDITQASTLRKNYVPLVSEAMQEQIKQAVQNKQIAIVADETTDSFGKCVFVVLFVHHLQHQAILELLNKYNVNVVGLVSYSVWYIETCFAALKTILGEKFIHFQCWAHKICFIDDSYLTEFEKLNTLGLVTKIKMAFLHLRKIQNVYITYSISQI</sequence>
<comment type="caution">
    <text evidence="1">The sequence shown here is derived from an EMBL/GenBank/DDBJ whole genome shotgun (WGS) entry which is preliminary data.</text>
</comment>
<reference evidence="1 2" key="1">
    <citation type="submission" date="2023-02" db="EMBL/GenBank/DDBJ databases">
        <title>LHISI_Scaffold_Assembly.</title>
        <authorList>
            <person name="Stuart O.P."/>
            <person name="Cleave R."/>
            <person name="Magrath M.J.L."/>
            <person name="Mikheyev A.S."/>
        </authorList>
    </citation>
    <scope>NUCLEOTIDE SEQUENCE [LARGE SCALE GENOMIC DNA]</scope>
    <source>
        <strain evidence="1">Daus_M_001</strain>
        <tissue evidence="1">Leg muscle</tissue>
    </source>
</reference>
<gene>
    <name evidence="1" type="ORF">PR048_026723</name>
</gene>
<dbReference type="EMBL" id="JARBHB010000011">
    <property type="protein sequence ID" value="KAJ8873106.1"/>
    <property type="molecule type" value="Genomic_DNA"/>
</dbReference>
<name>A0ABQ9GM53_9NEOP</name>
<evidence type="ECO:0000313" key="1">
    <source>
        <dbReference type="EMBL" id="KAJ8873106.1"/>
    </source>
</evidence>